<keyword evidence="10" id="KW-0812">Transmembrane</keyword>
<dbReference type="EMBL" id="ML180002">
    <property type="protein sequence ID" value="THU79620.1"/>
    <property type="molecule type" value="Genomic_DNA"/>
</dbReference>
<reference evidence="11 12" key="1">
    <citation type="journal article" date="2019" name="Nat. Ecol. Evol.">
        <title>Megaphylogeny resolves global patterns of mushroom evolution.</title>
        <authorList>
            <person name="Varga T."/>
            <person name="Krizsan K."/>
            <person name="Foldi C."/>
            <person name="Dima B."/>
            <person name="Sanchez-Garcia M."/>
            <person name="Sanchez-Ramirez S."/>
            <person name="Szollosi G.J."/>
            <person name="Szarkandi J.G."/>
            <person name="Papp V."/>
            <person name="Albert L."/>
            <person name="Andreopoulos W."/>
            <person name="Angelini C."/>
            <person name="Antonin V."/>
            <person name="Barry K.W."/>
            <person name="Bougher N.L."/>
            <person name="Buchanan P."/>
            <person name="Buyck B."/>
            <person name="Bense V."/>
            <person name="Catcheside P."/>
            <person name="Chovatia M."/>
            <person name="Cooper J."/>
            <person name="Damon W."/>
            <person name="Desjardin D."/>
            <person name="Finy P."/>
            <person name="Geml J."/>
            <person name="Haridas S."/>
            <person name="Hughes K."/>
            <person name="Justo A."/>
            <person name="Karasinski D."/>
            <person name="Kautmanova I."/>
            <person name="Kiss B."/>
            <person name="Kocsube S."/>
            <person name="Kotiranta H."/>
            <person name="LaButti K.M."/>
            <person name="Lechner B.E."/>
            <person name="Liimatainen K."/>
            <person name="Lipzen A."/>
            <person name="Lukacs Z."/>
            <person name="Mihaltcheva S."/>
            <person name="Morgado L.N."/>
            <person name="Niskanen T."/>
            <person name="Noordeloos M.E."/>
            <person name="Ohm R.A."/>
            <person name="Ortiz-Santana B."/>
            <person name="Ovrebo C."/>
            <person name="Racz N."/>
            <person name="Riley R."/>
            <person name="Savchenko A."/>
            <person name="Shiryaev A."/>
            <person name="Soop K."/>
            <person name="Spirin V."/>
            <person name="Szebenyi C."/>
            <person name="Tomsovsky M."/>
            <person name="Tulloss R.E."/>
            <person name="Uehling J."/>
            <person name="Grigoriev I.V."/>
            <person name="Vagvolgyi C."/>
            <person name="Papp T."/>
            <person name="Martin F.M."/>
            <person name="Miettinen O."/>
            <person name="Hibbett D.S."/>
            <person name="Nagy L.G."/>
        </authorList>
    </citation>
    <scope>NUCLEOTIDE SEQUENCE [LARGE SCALE GENOMIC DNA]</scope>
    <source>
        <strain evidence="11 12">CBS 962.96</strain>
    </source>
</reference>
<evidence type="ECO:0000256" key="1">
    <source>
        <dbReference type="ARBA" id="ARBA00001971"/>
    </source>
</evidence>
<evidence type="ECO:0000256" key="7">
    <source>
        <dbReference type="ARBA" id="ARBA00023004"/>
    </source>
</evidence>
<keyword evidence="4 9" id="KW-0349">Heme</keyword>
<evidence type="ECO:0000256" key="4">
    <source>
        <dbReference type="ARBA" id="ARBA00022617"/>
    </source>
</evidence>
<dbReference type="Pfam" id="PF00067">
    <property type="entry name" value="p450"/>
    <property type="match status" value="2"/>
</dbReference>
<sequence>MTSFGGFTSQQLRVRLSLPILIPTAIIASLLCYIAFNLIHRHILGQRTNRLPYPPGPPSPSLLLGHYGKVPMKKPWFDYMEMGKTYGELIYFRSLWQNIIVINSAEATYEIMEKQARITSDRPFGNALDRLLARRTFHQNFRSEAVVRFHPVQTEKIHKFLESLIELSESSCSDKQSHSDELVNYISTLSQGIMIKSIYGIEIQSATNEALPKAAREFADLVEQSLLPGGSTYRSIPFVLSKFARVQKNTKETWDIVREEPFKEAMKAWKSGNRSSLVGELISQNDAHGGSVEEVDGIKSMGSTAIAEVQSKAQEELDRVLGSGRVPNFKDRKHLPYVEAIYREVMRWHPAIPFGFPHKSTEDMTYKGYFIPKGTVLHANIWAITHNPDQYTSPEKFIPERYLNKDGSFNETHMNINTIDAYGYGRRVCVGRHVADATLWLTMASVLATMNVSRVCGGESDSEVWDVEKYYTDSSLCHPHMIPGCKVEPRFSKNDLEMMLDQGRNEY</sequence>
<keyword evidence="7 9" id="KW-0408">Iron</keyword>
<organism evidence="11 12">
    <name type="scientific">Dendrothele bispora (strain CBS 962.96)</name>
    <dbReference type="NCBI Taxonomy" id="1314807"/>
    <lineage>
        <taxon>Eukaryota</taxon>
        <taxon>Fungi</taxon>
        <taxon>Dikarya</taxon>
        <taxon>Basidiomycota</taxon>
        <taxon>Agaricomycotina</taxon>
        <taxon>Agaricomycetes</taxon>
        <taxon>Agaricomycetidae</taxon>
        <taxon>Agaricales</taxon>
        <taxon>Agaricales incertae sedis</taxon>
        <taxon>Dendrothele</taxon>
    </lineage>
</organism>
<accession>A0A4S8KUZ0</accession>
<protein>
    <submittedName>
        <fullName evidence="11">Cytochrome P450</fullName>
    </submittedName>
</protein>
<evidence type="ECO:0000256" key="6">
    <source>
        <dbReference type="ARBA" id="ARBA00023002"/>
    </source>
</evidence>
<dbReference type="GO" id="GO:0020037">
    <property type="term" value="F:heme binding"/>
    <property type="evidence" value="ECO:0007669"/>
    <property type="project" value="InterPro"/>
</dbReference>
<evidence type="ECO:0000256" key="8">
    <source>
        <dbReference type="ARBA" id="ARBA00023033"/>
    </source>
</evidence>
<evidence type="ECO:0000313" key="12">
    <source>
        <dbReference type="Proteomes" id="UP000297245"/>
    </source>
</evidence>
<keyword evidence="5 9" id="KW-0479">Metal-binding</keyword>
<evidence type="ECO:0000256" key="9">
    <source>
        <dbReference type="PIRSR" id="PIRSR602401-1"/>
    </source>
</evidence>
<keyword evidence="12" id="KW-1185">Reference proteome</keyword>
<dbReference type="GO" id="GO:0004497">
    <property type="term" value="F:monooxygenase activity"/>
    <property type="evidence" value="ECO:0007669"/>
    <property type="project" value="UniProtKB-KW"/>
</dbReference>
<dbReference type="OrthoDB" id="2789670at2759"/>
<keyword evidence="10" id="KW-0472">Membrane</keyword>
<name>A0A4S8KUZ0_DENBC</name>
<keyword evidence="10" id="KW-1133">Transmembrane helix</keyword>
<comment type="pathway">
    <text evidence="2">Secondary metabolite biosynthesis.</text>
</comment>
<dbReference type="InterPro" id="IPR002401">
    <property type="entry name" value="Cyt_P450_E_grp-I"/>
</dbReference>
<dbReference type="PANTHER" id="PTHR46300:SF12">
    <property type="entry name" value="P450, PUTATIVE (EUROFUNG)-RELATED"/>
    <property type="match status" value="1"/>
</dbReference>
<dbReference type="Gene3D" id="1.10.630.10">
    <property type="entry name" value="Cytochrome P450"/>
    <property type="match status" value="2"/>
</dbReference>
<dbReference type="GO" id="GO:0016705">
    <property type="term" value="F:oxidoreductase activity, acting on paired donors, with incorporation or reduction of molecular oxygen"/>
    <property type="evidence" value="ECO:0007669"/>
    <property type="project" value="InterPro"/>
</dbReference>
<dbReference type="InterPro" id="IPR001128">
    <property type="entry name" value="Cyt_P450"/>
</dbReference>
<dbReference type="InterPro" id="IPR036396">
    <property type="entry name" value="Cyt_P450_sf"/>
</dbReference>
<dbReference type="PRINTS" id="PR00463">
    <property type="entry name" value="EP450I"/>
</dbReference>
<evidence type="ECO:0000256" key="5">
    <source>
        <dbReference type="ARBA" id="ARBA00022723"/>
    </source>
</evidence>
<evidence type="ECO:0000313" key="11">
    <source>
        <dbReference type="EMBL" id="THU79620.1"/>
    </source>
</evidence>
<dbReference type="AlphaFoldDB" id="A0A4S8KUZ0"/>
<comment type="similarity">
    <text evidence="3">Belongs to the cytochrome P450 family.</text>
</comment>
<feature type="transmembrane region" description="Helical" evidence="10">
    <location>
        <begin position="20"/>
        <end position="39"/>
    </location>
</feature>
<dbReference type="SUPFAM" id="SSF48264">
    <property type="entry name" value="Cytochrome P450"/>
    <property type="match status" value="1"/>
</dbReference>
<proteinExistence type="inferred from homology"/>
<keyword evidence="6" id="KW-0560">Oxidoreductase</keyword>
<dbReference type="InterPro" id="IPR050364">
    <property type="entry name" value="Cytochrome_P450_fung"/>
</dbReference>
<dbReference type="PANTHER" id="PTHR46300">
    <property type="entry name" value="P450, PUTATIVE (EUROFUNG)-RELATED-RELATED"/>
    <property type="match status" value="1"/>
</dbReference>
<evidence type="ECO:0000256" key="2">
    <source>
        <dbReference type="ARBA" id="ARBA00005179"/>
    </source>
</evidence>
<evidence type="ECO:0000256" key="3">
    <source>
        <dbReference type="ARBA" id="ARBA00010617"/>
    </source>
</evidence>
<comment type="cofactor">
    <cofactor evidence="1 9">
        <name>heme</name>
        <dbReference type="ChEBI" id="CHEBI:30413"/>
    </cofactor>
</comment>
<dbReference type="Proteomes" id="UP000297245">
    <property type="component" value="Unassembled WGS sequence"/>
</dbReference>
<keyword evidence="8" id="KW-0503">Monooxygenase</keyword>
<dbReference type="GO" id="GO:0005506">
    <property type="term" value="F:iron ion binding"/>
    <property type="evidence" value="ECO:0007669"/>
    <property type="project" value="InterPro"/>
</dbReference>
<evidence type="ECO:0000256" key="10">
    <source>
        <dbReference type="SAM" id="Phobius"/>
    </source>
</evidence>
<gene>
    <name evidence="11" type="ORF">K435DRAFT_785772</name>
</gene>
<feature type="binding site" description="axial binding residue" evidence="9">
    <location>
        <position position="429"/>
    </location>
    <ligand>
        <name>heme</name>
        <dbReference type="ChEBI" id="CHEBI:30413"/>
    </ligand>
    <ligandPart>
        <name>Fe</name>
        <dbReference type="ChEBI" id="CHEBI:18248"/>
    </ligandPart>
</feature>